<dbReference type="Gene3D" id="1.10.1240.40">
    <property type="entry name" value="ENT domain"/>
    <property type="match status" value="1"/>
</dbReference>
<feature type="region of interest" description="Disordered" evidence="3">
    <location>
        <begin position="679"/>
        <end position="824"/>
    </location>
</feature>
<feature type="compositionally biased region" description="Low complexity" evidence="3">
    <location>
        <begin position="691"/>
        <end position="700"/>
    </location>
</feature>
<dbReference type="PROSITE" id="PS51138">
    <property type="entry name" value="ENT"/>
    <property type="match status" value="1"/>
</dbReference>
<dbReference type="InterPro" id="IPR036142">
    <property type="entry name" value="ENT_dom-like_sf"/>
</dbReference>
<dbReference type="Pfam" id="PF03735">
    <property type="entry name" value="ENT"/>
    <property type="match status" value="1"/>
</dbReference>
<feature type="compositionally biased region" description="Polar residues" evidence="3">
    <location>
        <begin position="523"/>
        <end position="533"/>
    </location>
</feature>
<feature type="region of interest" description="Disordered" evidence="3">
    <location>
        <begin position="523"/>
        <end position="550"/>
    </location>
</feature>
<reference evidence="5" key="1">
    <citation type="submission" date="2020-08" db="EMBL/GenBank/DDBJ databases">
        <title>Multicomponent nature underlies the extraordinary mechanical properties of spider dragline silk.</title>
        <authorList>
            <person name="Kono N."/>
            <person name="Nakamura H."/>
            <person name="Mori M."/>
            <person name="Yoshida Y."/>
            <person name="Ohtoshi R."/>
            <person name="Malay A.D."/>
            <person name="Moran D.A.P."/>
            <person name="Tomita M."/>
            <person name="Numata K."/>
            <person name="Arakawa K."/>
        </authorList>
    </citation>
    <scope>NUCLEOTIDE SEQUENCE</scope>
</reference>
<feature type="compositionally biased region" description="Low complexity" evidence="3">
    <location>
        <begin position="764"/>
        <end position="773"/>
    </location>
</feature>
<dbReference type="GO" id="GO:0005654">
    <property type="term" value="C:nucleoplasm"/>
    <property type="evidence" value="ECO:0007669"/>
    <property type="project" value="TreeGrafter"/>
</dbReference>
<dbReference type="InterPro" id="IPR005491">
    <property type="entry name" value="ENT_dom"/>
</dbReference>
<keyword evidence="2" id="KW-0539">Nucleus</keyword>
<dbReference type="SUPFAM" id="SSF158639">
    <property type="entry name" value="ENT-like"/>
    <property type="match status" value="1"/>
</dbReference>
<dbReference type="InterPro" id="IPR033482">
    <property type="entry name" value="EMSY"/>
</dbReference>
<evidence type="ECO:0000259" key="4">
    <source>
        <dbReference type="PROSITE" id="PS51138"/>
    </source>
</evidence>
<feature type="compositionally biased region" description="Low complexity" evidence="3">
    <location>
        <begin position="874"/>
        <end position="886"/>
    </location>
</feature>
<feature type="compositionally biased region" description="Low complexity" evidence="3">
    <location>
        <begin position="203"/>
        <end position="215"/>
    </location>
</feature>
<evidence type="ECO:0000256" key="2">
    <source>
        <dbReference type="ARBA" id="ARBA00023242"/>
    </source>
</evidence>
<feature type="region of interest" description="Disordered" evidence="3">
    <location>
        <begin position="280"/>
        <end position="422"/>
    </location>
</feature>
<feature type="compositionally biased region" description="Polar residues" evidence="3">
    <location>
        <begin position="894"/>
        <end position="912"/>
    </location>
</feature>
<evidence type="ECO:0000313" key="5">
    <source>
        <dbReference type="EMBL" id="GFY79356.1"/>
    </source>
</evidence>
<dbReference type="SMART" id="SM01191">
    <property type="entry name" value="ENT"/>
    <property type="match status" value="1"/>
</dbReference>
<dbReference type="OrthoDB" id="10035579at2759"/>
<feature type="region of interest" description="Disordered" evidence="3">
    <location>
        <begin position="435"/>
        <end position="486"/>
    </location>
</feature>
<feature type="compositionally biased region" description="Low complexity" evidence="3">
    <location>
        <begin position="944"/>
        <end position="957"/>
    </location>
</feature>
<proteinExistence type="predicted"/>
<feature type="compositionally biased region" description="Polar residues" evidence="3">
    <location>
        <begin position="136"/>
        <end position="145"/>
    </location>
</feature>
<feature type="domain" description="ENT" evidence="4">
    <location>
        <begin position="13"/>
        <end position="97"/>
    </location>
</feature>
<dbReference type="AlphaFoldDB" id="A0A8X7CSI9"/>
<comment type="subcellular location">
    <subcellularLocation>
        <location evidence="1">Nucleus</location>
    </subcellularLocation>
</comment>
<evidence type="ECO:0000256" key="3">
    <source>
        <dbReference type="SAM" id="MobiDB-lite"/>
    </source>
</evidence>
<dbReference type="PANTHER" id="PTHR16500:SF3">
    <property type="entry name" value="BRCA2-INTERACTING TRANSCRIPTIONAL REPRESSOR EMSY"/>
    <property type="match status" value="1"/>
</dbReference>
<feature type="compositionally biased region" description="Polar residues" evidence="3">
    <location>
        <begin position="436"/>
        <end position="470"/>
    </location>
</feature>
<feature type="compositionally biased region" description="Low complexity" evidence="3">
    <location>
        <begin position="471"/>
        <end position="486"/>
    </location>
</feature>
<keyword evidence="6" id="KW-1185">Reference proteome</keyword>
<name>A0A8X7CSI9_9ARAC</name>
<feature type="compositionally biased region" description="Polar residues" evidence="3">
    <location>
        <begin position="927"/>
        <end position="943"/>
    </location>
</feature>
<dbReference type="EMBL" id="BMAV01023538">
    <property type="protein sequence ID" value="GFY79356.1"/>
    <property type="molecule type" value="Genomic_DNA"/>
</dbReference>
<feature type="compositionally biased region" description="Low complexity" evidence="3">
    <location>
        <begin position="306"/>
        <end position="348"/>
    </location>
</feature>
<feature type="region of interest" description="Disordered" evidence="3">
    <location>
        <begin position="123"/>
        <end position="160"/>
    </location>
</feature>
<feature type="compositionally biased region" description="Polar residues" evidence="3">
    <location>
        <begin position="395"/>
        <end position="420"/>
    </location>
</feature>
<dbReference type="Proteomes" id="UP000886998">
    <property type="component" value="Unassembled WGS sequence"/>
</dbReference>
<dbReference type="GO" id="GO:0006355">
    <property type="term" value="P:regulation of DNA-templated transcription"/>
    <property type="evidence" value="ECO:0007669"/>
    <property type="project" value="InterPro"/>
</dbReference>
<feature type="region of interest" description="Disordered" evidence="3">
    <location>
        <begin position="872"/>
        <end position="972"/>
    </location>
</feature>
<comment type="caution">
    <text evidence="5">The sequence shown here is derived from an EMBL/GenBank/DDBJ whole genome shotgun (WGS) entry which is preliminary data.</text>
</comment>
<protein>
    <submittedName>
        <fullName evidence="5">BRCA2-interacting transcriptional repressor EMSY</fullName>
    </submittedName>
</protein>
<sequence length="972" mass="103418">MWPMYVDYTDEECKKILRSLELEAYSSIVTAFRAQGTLTKDKKKMLLELCSALSVSMERHRAEIRRAVNDEHLNTIAERLFGPNTATEWAIEGRRVVPLMNRCAPQTLFTEIANSAATAQAAKNASLPLPGKTGSREMSNGTETMASRKRKDCASDTSVSPQKMSALDSQYFHSLLPLDNSNSGVPEPMQVPEVSMSSENLQTTETTPQITTSFTDSNTSRNVSPVITNSLSSVATTKSSSKHPVLKSSSTVTTFSSFDQLSSNLIASRGVTQAPVPVTTHEEQVPPASEVTKPPSEVKSTQRPLSSISSVKSSTIVIPTTVPSTCSASSSKDRLSTSSSTSHSKFLSQIRSSKTPGHARQNLPAGLGIKLTSQPQMSQKATVSPKSPSLKVKQDSSNIFNKKTSTNVYPSPPVSDNQVSPIPILTSGETIALSKPTFSTPKVNSKSESQTVVNQQSTAKQTTVSKNLPKTTVTTTTPPSTTTHTSQYISRSLFSTSSKSGAKNLSPMIFNVATTCCTSLQTATKSTGPTQSEAGKHSPQLLPKSTAVGINPGHLKINTSNAQTIQYRKDGGLVRSARIVNISQPVGSRLPCAISSSAISALGLSTNISSTALRVTLPAGTLNTTNSIRVSSAAKPNVIVVHKAQMWPRAPQGAAVIMSSAPLTKLSNEIVQETISITQKQDKNKTTTVKPIPRAIAPARPQSPAVSITSIKASETNSAPSSTTVTTAQSDSSPETRNSKPTENQETISITQKQDKNKTTTVKPIPRAIAPARPQSPAVSITSIKASETNSAPSSTTVTTAQSDSSPSETRNSKPTENTSETQCKRNLLADIMEASGILLENNSLDKSSKDKGDLKNNKEIVSLSNHQELEITVSQKSPVSSSVASDTTRNKSSDSNTSKGDYTNSRDSALTVTPIDRNGKEVAKHTSLQTENQSKETGNIAVSSSNSTNENTSSKESGSKAQKEVSKEKDS</sequence>
<feature type="compositionally biased region" description="Basic and acidic residues" evidence="3">
    <location>
        <begin position="958"/>
        <end position="972"/>
    </location>
</feature>
<feature type="compositionally biased region" description="Polar residues" evidence="3">
    <location>
        <begin position="371"/>
        <end position="387"/>
    </location>
</feature>
<feature type="compositionally biased region" description="Polar residues" evidence="3">
    <location>
        <begin position="704"/>
        <end position="752"/>
    </location>
</feature>
<dbReference type="PANTHER" id="PTHR16500">
    <property type="entry name" value="BRCA2-INTERACTING TRANSCRIPTIONAL REPRESSOR EMSY"/>
    <property type="match status" value="1"/>
</dbReference>
<evidence type="ECO:0000313" key="6">
    <source>
        <dbReference type="Proteomes" id="UP000886998"/>
    </source>
</evidence>
<feature type="region of interest" description="Disordered" evidence="3">
    <location>
        <begin position="199"/>
        <end position="221"/>
    </location>
</feature>
<organism evidence="5 6">
    <name type="scientific">Trichonephila inaurata madagascariensis</name>
    <dbReference type="NCBI Taxonomy" id="2747483"/>
    <lineage>
        <taxon>Eukaryota</taxon>
        <taxon>Metazoa</taxon>
        <taxon>Ecdysozoa</taxon>
        <taxon>Arthropoda</taxon>
        <taxon>Chelicerata</taxon>
        <taxon>Arachnida</taxon>
        <taxon>Araneae</taxon>
        <taxon>Araneomorphae</taxon>
        <taxon>Entelegynae</taxon>
        <taxon>Araneoidea</taxon>
        <taxon>Nephilidae</taxon>
        <taxon>Trichonephila</taxon>
        <taxon>Trichonephila inaurata</taxon>
    </lineage>
</organism>
<gene>
    <name evidence="5" type="primary">EMSY</name>
    <name evidence="5" type="ORF">TNIN_236481</name>
</gene>
<accession>A0A8X7CSI9</accession>
<feature type="compositionally biased region" description="Polar residues" evidence="3">
    <location>
        <begin position="777"/>
        <end position="822"/>
    </location>
</feature>
<evidence type="ECO:0000256" key="1">
    <source>
        <dbReference type="ARBA" id="ARBA00004123"/>
    </source>
</evidence>